<proteinExistence type="predicted"/>
<keyword evidence="2" id="KW-0539">Nucleus</keyword>
<comment type="caution">
    <text evidence="6">The sequence shown here is derived from an EMBL/GenBank/DDBJ whole genome shotgun (WGS) entry which is preliminary data.</text>
</comment>
<feature type="repeat" description="WD" evidence="3">
    <location>
        <begin position="12"/>
        <end position="42"/>
    </location>
</feature>
<dbReference type="Proteomes" id="UP000092600">
    <property type="component" value="Unassembled WGS sequence"/>
</dbReference>
<dbReference type="InterPro" id="IPR011047">
    <property type="entry name" value="Quinoprotein_ADH-like_sf"/>
</dbReference>
<evidence type="ECO:0000256" key="2">
    <source>
        <dbReference type="ARBA" id="ARBA00023242"/>
    </source>
</evidence>
<dbReference type="Pfam" id="PF04003">
    <property type="entry name" value="Utp12"/>
    <property type="match status" value="1"/>
</dbReference>
<evidence type="ECO:0000313" key="7">
    <source>
        <dbReference type="Proteomes" id="UP000092600"/>
    </source>
</evidence>
<dbReference type="Pfam" id="PF00400">
    <property type="entry name" value="WD40"/>
    <property type="match status" value="3"/>
</dbReference>
<dbReference type="InterPro" id="IPR015943">
    <property type="entry name" value="WD40/YVTN_repeat-like_dom_sf"/>
</dbReference>
<evidence type="ECO:0000256" key="4">
    <source>
        <dbReference type="SAM" id="MobiDB-lite"/>
    </source>
</evidence>
<dbReference type="InterPro" id="IPR007148">
    <property type="entry name" value="SSU_processome_Utp12"/>
</dbReference>
<dbReference type="GO" id="GO:0005730">
    <property type="term" value="C:nucleolus"/>
    <property type="evidence" value="ECO:0007669"/>
    <property type="project" value="UniProtKB-SubCell"/>
</dbReference>
<dbReference type="STRING" id="4615.A0A199VUI5"/>
<organism evidence="6 7">
    <name type="scientific">Ananas comosus</name>
    <name type="common">Pineapple</name>
    <name type="synonym">Ananas ananas</name>
    <dbReference type="NCBI Taxonomy" id="4615"/>
    <lineage>
        <taxon>Eukaryota</taxon>
        <taxon>Viridiplantae</taxon>
        <taxon>Streptophyta</taxon>
        <taxon>Embryophyta</taxon>
        <taxon>Tracheophyta</taxon>
        <taxon>Spermatophyta</taxon>
        <taxon>Magnoliopsida</taxon>
        <taxon>Liliopsida</taxon>
        <taxon>Poales</taxon>
        <taxon>Bromeliaceae</taxon>
        <taxon>Bromelioideae</taxon>
        <taxon>Ananas</taxon>
    </lineage>
</organism>
<dbReference type="AlphaFoldDB" id="A0A199VUI5"/>
<evidence type="ECO:0000259" key="5">
    <source>
        <dbReference type="Pfam" id="PF04003"/>
    </source>
</evidence>
<dbReference type="PANTHER" id="PTHR45290:SF1">
    <property type="entry name" value="OS03G0300300 PROTEIN"/>
    <property type="match status" value="1"/>
</dbReference>
<gene>
    <name evidence="6" type="ORF">ACMD2_09075</name>
</gene>
<dbReference type="PANTHER" id="PTHR45290">
    <property type="entry name" value="OS03G0300300 PROTEIN"/>
    <property type="match status" value="1"/>
</dbReference>
<feature type="domain" description="Small-subunit processome Utp12" evidence="5">
    <location>
        <begin position="476"/>
        <end position="567"/>
    </location>
</feature>
<feature type="region of interest" description="Disordered" evidence="4">
    <location>
        <begin position="578"/>
        <end position="627"/>
    </location>
</feature>
<keyword evidence="3" id="KW-0853">WD repeat</keyword>
<feature type="compositionally biased region" description="Acidic residues" evidence="4">
    <location>
        <begin position="589"/>
        <end position="627"/>
    </location>
</feature>
<dbReference type="SUPFAM" id="SSF50998">
    <property type="entry name" value="Quinoprotein alcohol dehydrogenase-like"/>
    <property type="match status" value="1"/>
</dbReference>
<dbReference type="EMBL" id="LSRQ01000888">
    <property type="protein sequence ID" value="OAY80360.1"/>
    <property type="molecule type" value="Genomic_DNA"/>
</dbReference>
<accession>A0A199VUI5</accession>
<name>A0A199VUI5_ANACO</name>
<dbReference type="PROSITE" id="PS50082">
    <property type="entry name" value="WD_REPEATS_2"/>
    <property type="match status" value="1"/>
</dbReference>
<evidence type="ECO:0000256" key="3">
    <source>
        <dbReference type="PROSITE-ProRule" id="PRU00221"/>
    </source>
</evidence>
<dbReference type="SMART" id="SM00320">
    <property type="entry name" value="WD40"/>
    <property type="match status" value="4"/>
</dbReference>
<evidence type="ECO:0000313" key="6">
    <source>
        <dbReference type="EMBL" id="OAY80360.1"/>
    </source>
</evidence>
<evidence type="ECO:0000256" key="1">
    <source>
        <dbReference type="ARBA" id="ARBA00004604"/>
    </source>
</evidence>
<reference evidence="6 7" key="1">
    <citation type="journal article" date="2016" name="DNA Res.">
        <title>The draft genome of MD-2 pineapple using hybrid error correction of long reads.</title>
        <authorList>
            <person name="Redwan R.M."/>
            <person name="Saidin A."/>
            <person name="Kumar S.V."/>
        </authorList>
    </citation>
    <scope>NUCLEOTIDE SEQUENCE [LARGE SCALE GENOMIC DNA]</scope>
    <source>
        <strain evidence="7">cv. MD2</strain>
        <tissue evidence="6">Leaf</tissue>
    </source>
</reference>
<comment type="subcellular location">
    <subcellularLocation>
        <location evidence="1">Nucleus</location>
        <location evidence="1">Nucleolus</location>
    </subcellularLocation>
</comment>
<sequence length="627" mass="68410">MSSPNIRDLLTSFSPSSDFFAITSGDGRIKIWDTLKGQLQTQLPDFAASGDSGLLSEAKSGHLALDYTCMKWVQLQSKKKRKGGGSLLVLGTGGGGVLALDVSTGQSRWKINDCHPGGVTAVSFSINRLCVYTAGVDGMVCQIDISTGKVLGRFRSSTKAISSLCVFSDGKILATAAGQLKTFNCSNQKKIQKFSGHPVSVRCMIFSEDAQYILSSGVGEKYIAIWKVGAVKSEGATCVLSMDHPPIFLDSKCMDTEGSDGAGIYVLAISEMGICYFWYGSSIDDLRNKKPTKIMLSESSLAKGNHGFAILAAKIQETGKPASGQVLVACGSVVKPSFQKLLVQYGTDIKLEVSQVGTLLPVSHSAIPHKGQAMQNQVTALDRANAEDAILPLPKLYTYDKKRKHRRVTELTADTEITMADHSYDKSLPVDKSATVQRMEEDTVCIEDRMRELGLLSTSSYLEKYHDSTTSLDDDTPAKKIRAHLLSMSHDDAYKFLETLVSAWKTRSNSAKQILPWIYWLLAIHGRFISSQELSSQILDSLRKMISVNCAATEELRKLSGRLQLITAQIDKAGSNAIIPPLGDIKPEEGEDEEDGEEDEEIDEIVYREEDDASESCSDDAEELMQS</sequence>
<dbReference type="InterPro" id="IPR001680">
    <property type="entry name" value="WD40_rpt"/>
</dbReference>
<dbReference type="Gene3D" id="2.130.10.10">
    <property type="entry name" value="YVTN repeat-like/Quinoprotein amine dehydrogenase"/>
    <property type="match status" value="1"/>
</dbReference>
<protein>
    <submittedName>
        <fullName evidence="6">WD repeat-containing protein 43</fullName>
    </submittedName>
</protein>